<organism evidence="1 3">
    <name type="scientific">Mycolicibacterium diernhoferi</name>
    <dbReference type="NCBI Taxonomy" id="1801"/>
    <lineage>
        <taxon>Bacteria</taxon>
        <taxon>Bacillati</taxon>
        <taxon>Actinomycetota</taxon>
        <taxon>Actinomycetes</taxon>
        <taxon>Mycobacteriales</taxon>
        <taxon>Mycobacteriaceae</taxon>
        <taxon>Mycolicibacterium</taxon>
    </lineage>
</organism>
<dbReference type="Proteomes" id="UP000220340">
    <property type="component" value="Unassembled WGS sequence"/>
</dbReference>
<dbReference type="EMBL" id="PDCR01000008">
    <property type="protein sequence ID" value="PEG55142.1"/>
    <property type="molecule type" value="Genomic_DNA"/>
</dbReference>
<evidence type="ECO:0000313" key="4">
    <source>
        <dbReference type="Proteomes" id="UP000220340"/>
    </source>
</evidence>
<dbReference type="OrthoDB" id="8779161at2"/>
<evidence type="ECO:0000313" key="1">
    <source>
        <dbReference type="EMBL" id="OPE55079.1"/>
    </source>
</evidence>
<dbReference type="AlphaFoldDB" id="A0A1Q4HCD2"/>
<evidence type="ECO:0000313" key="3">
    <source>
        <dbReference type="Proteomes" id="UP000191039"/>
    </source>
</evidence>
<keyword evidence="4" id="KW-1185">Reference proteome</keyword>
<dbReference type="RefSeq" id="WP_073857124.1">
    <property type="nucleotide sequence ID" value="NZ_BAAATC010000003.1"/>
</dbReference>
<name>A0A1Q4HCD2_9MYCO</name>
<evidence type="ECO:0000313" key="2">
    <source>
        <dbReference type="EMBL" id="PEG55142.1"/>
    </source>
</evidence>
<dbReference type="STRING" id="1801.BRW64_15455"/>
<dbReference type="Proteomes" id="UP000191039">
    <property type="component" value="Unassembled WGS sequence"/>
</dbReference>
<reference evidence="1 3" key="1">
    <citation type="submission" date="2016-09" db="EMBL/GenBank/DDBJ databases">
        <title>genome sequences of unsequenced Mycobacteria.</title>
        <authorList>
            <person name="Greninger A.L."/>
            <person name="Jerome K.R."/>
            <person name="Mcnair B."/>
            <person name="Wallis C."/>
            <person name="Fang F."/>
        </authorList>
    </citation>
    <scope>NUCLEOTIDE SEQUENCE [LARGE SCALE GENOMIC DNA]</scope>
    <source>
        <strain evidence="1 3">BM1</strain>
    </source>
</reference>
<proteinExistence type="predicted"/>
<sequence length="83" mass="8836">MDHQVVLLTRAGCSMCERAAQTLTSLAGELGFTLSSTDVDAAAAAGDTTLRAEFGDRLPVVLLDGAEHSYWEVDVPRLRADLS</sequence>
<reference evidence="2 4" key="2">
    <citation type="submission" date="2017-10" db="EMBL/GenBank/DDBJ databases">
        <title>The new phylogeny of genus Mycobacterium.</title>
        <authorList>
            <person name="Tortoli E."/>
            <person name="Trovato A."/>
            <person name="Cirillo D.M."/>
        </authorList>
    </citation>
    <scope>NUCLEOTIDE SEQUENCE [LARGE SCALE GENOMIC DNA]</scope>
    <source>
        <strain evidence="2 4">IP141170001</strain>
    </source>
</reference>
<dbReference type="Pfam" id="PF05768">
    <property type="entry name" value="Glrx-like"/>
    <property type="match status" value="1"/>
</dbReference>
<dbReference type="Gene3D" id="3.40.30.10">
    <property type="entry name" value="Glutaredoxin"/>
    <property type="match status" value="1"/>
</dbReference>
<protein>
    <submittedName>
        <fullName evidence="2">Glutaredoxin family protein</fullName>
    </submittedName>
</protein>
<dbReference type="SUPFAM" id="SSF52833">
    <property type="entry name" value="Thioredoxin-like"/>
    <property type="match status" value="1"/>
</dbReference>
<comment type="caution">
    <text evidence="1">The sequence shown here is derived from an EMBL/GenBank/DDBJ whole genome shotgun (WGS) entry which is preliminary data.</text>
</comment>
<gene>
    <name evidence="1" type="ORF">BV510_06865</name>
    <name evidence="2" type="ORF">CRI78_08055</name>
</gene>
<dbReference type="EMBL" id="MIJD01000048">
    <property type="protein sequence ID" value="OPE55079.1"/>
    <property type="molecule type" value="Genomic_DNA"/>
</dbReference>
<dbReference type="InterPro" id="IPR008554">
    <property type="entry name" value="Glutaredoxin-like"/>
</dbReference>
<dbReference type="InterPro" id="IPR036249">
    <property type="entry name" value="Thioredoxin-like_sf"/>
</dbReference>
<accession>A0A1Q4HCD2</accession>